<dbReference type="EMBL" id="WXEX01000002">
    <property type="protein sequence ID" value="MZP41971.1"/>
    <property type="molecule type" value="Genomic_DNA"/>
</dbReference>
<sequence>MHRWLTHIGVTALVTLLMVPTAWAATIQWPDGSRFEGELRGGKMEGPGALRWSNGTFYKGDFSNSLPHGKGRLLWPNGVYYEGDFKQGNFDGVGLLMESPDHYFVGEFQANQPQGMGIRRKEDIIDGGLWEKGMADPVYNRSQPNRIAGIQTWHEAVLIGDHALIPVEPFLTRNGWIAKTTDAHFPVSFEKNSCRLFLQAANPVARLDNKPKWLSSTPILHQTTLYADIGDLLSLSGQPALDRAYFTPPASTQLNLTPLHTPSRQLLRYGPARLEKAAFAPSDGSRFGAPLVARDGSIYVGTEAGTVYALGADGSEKWRYDAGGAVVTAPTVTQDRILVAASKQIVALDGAGALQWTLSAPVREGGLTAAPDGTVWAVSDEGVLLRIAAATGDILTTVRTPCSPAFPPLVASDGTIYAAGDKRLNAFSPSGECKWSVKTGGAIYGSPALHPDGTVYMATLDGSEPVPRARKMTLFALDSATGEEKWKTRILGGDHPSGIAVGWNGIYVATDSELLALSSTGQILWQTSLLPSTGSRFIAGAPVIDLSGTLFVNANVFGDARIIAVDPQGKVLATQAVKGVISGPMTLDTFGNLIAGAEELLVIR</sequence>
<dbReference type="PANTHER" id="PTHR23084">
    <property type="entry name" value="PHOSPHATIDYLINOSITOL-4-PHOSPHATE 5-KINASE RELATED"/>
    <property type="match status" value="1"/>
</dbReference>
<dbReference type="SUPFAM" id="SSF82185">
    <property type="entry name" value="Histone H3 K4-specific methyltransferase SET7/9 N-terminal domain"/>
    <property type="match status" value="1"/>
</dbReference>
<protein>
    <submittedName>
        <fullName evidence="4">PQQ-binding-like beta-propeller repeat protein</fullName>
    </submittedName>
</protein>
<dbReference type="Gene3D" id="2.40.128.630">
    <property type="match status" value="1"/>
</dbReference>
<comment type="caution">
    <text evidence="4">The sequence shown here is derived from an EMBL/GenBank/DDBJ whole genome shotgun (WGS) entry which is preliminary data.</text>
</comment>
<evidence type="ECO:0000313" key="5">
    <source>
        <dbReference type="Proteomes" id="UP000471031"/>
    </source>
</evidence>
<keyword evidence="1" id="KW-0677">Repeat</keyword>
<dbReference type="SMART" id="SM00564">
    <property type="entry name" value="PQQ"/>
    <property type="match status" value="6"/>
</dbReference>
<dbReference type="PANTHER" id="PTHR23084:SF179">
    <property type="entry name" value="OS10G0565000 PROTEIN"/>
    <property type="match status" value="1"/>
</dbReference>
<feature type="signal peptide" evidence="2">
    <location>
        <begin position="1"/>
        <end position="24"/>
    </location>
</feature>
<dbReference type="InterPro" id="IPR018391">
    <property type="entry name" value="PQQ_b-propeller_rpt"/>
</dbReference>
<dbReference type="Pfam" id="PF13360">
    <property type="entry name" value="PQQ_2"/>
    <property type="match status" value="1"/>
</dbReference>
<dbReference type="InterPro" id="IPR003409">
    <property type="entry name" value="MORN"/>
</dbReference>
<keyword evidence="2" id="KW-0732">Signal</keyword>
<dbReference type="RefSeq" id="WP_161260559.1">
    <property type="nucleotide sequence ID" value="NZ_JAFBDC010000002.1"/>
</dbReference>
<evidence type="ECO:0000256" key="1">
    <source>
        <dbReference type="ARBA" id="ARBA00022737"/>
    </source>
</evidence>
<dbReference type="AlphaFoldDB" id="A0A845L8Q2"/>
<organism evidence="4 5">
    <name type="scientific">Heliomicrobium gestii</name>
    <name type="common">Heliobacterium gestii</name>
    <dbReference type="NCBI Taxonomy" id="2699"/>
    <lineage>
        <taxon>Bacteria</taxon>
        <taxon>Bacillati</taxon>
        <taxon>Bacillota</taxon>
        <taxon>Clostridia</taxon>
        <taxon>Eubacteriales</taxon>
        <taxon>Heliobacteriaceae</taxon>
        <taxon>Heliomicrobium</taxon>
    </lineage>
</organism>
<proteinExistence type="predicted"/>
<dbReference type="InterPro" id="IPR011047">
    <property type="entry name" value="Quinoprotein_ADH-like_sf"/>
</dbReference>
<evidence type="ECO:0000259" key="3">
    <source>
        <dbReference type="Pfam" id="PF13360"/>
    </source>
</evidence>
<dbReference type="Proteomes" id="UP000471031">
    <property type="component" value="Unassembled WGS sequence"/>
</dbReference>
<accession>A0A845L8Q2</accession>
<name>A0A845L8Q2_HELGE</name>
<keyword evidence="5" id="KW-1185">Reference proteome</keyword>
<dbReference type="SUPFAM" id="SSF50998">
    <property type="entry name" value="Quinoprotein alcohol dehydrogenase-like"/>
    <property type="match status" value="1"/>
</dbReference>
<evidence type="ECO:0000256" key="2">
    <source>
        <dbReference type="SAM" id="SignalP"/>
    </source>
</evidence>
<feature type="domain" description="Pyrrolo-quinoline quinone repeat" evidence="3">
    <location>
        <begin position="381"/>
        <end position="581"/>
    </location>
</feature>
<dbReference type="InterPro" id="IPR015943">
    <property type="entry name" value="WD40/YVTN_repeat-like_dom_sf"/>
</dbReference>
<evidence type="ECO:0000313" key="4">
    <source>
        <dbReference type="EMBL" id="MZP41971.1"/>
    </source>
</evidence>
<dbReference type="Gene3D" id="2.130.10.10">
    <property type="entry name" value="YVTN repeat-like/Quinoprotein amine dehydrogenase"/>
    <property type="match status" value="1"/>
</dbReference>
<dbReference type="InterPro" id="IPR002372">
    <property type="entry name" value="PQQ_rpt_dom"/>
</dbReference>
<dbReference type="OrthoDB" id="411361at2"/>
<gene>
    <name evidence="4" type="ORF">GTO89_02845</name>
</gene>
<dbReference type="SMART" id="SM00698">
    <property type="entry name" value="MORN"/>
    <property type="match status" value="4"/>
</dbReference>
<feature type="chain" id="PRO_5032660550" evidence="2">
    <location>
        <begin position="25"/>
        <end position="604"/>
    </location>
</feature>
<dbReference type="Pfam" id="PF02493">
    <property type="entry name" value="MORN"/>
    <property type="match status" value="4"/>
</dbReference>
<dbReference type="Gene3D" id="2.20.110.10">
    <property type="entry name" value="Histone H3 K4-specific methyltransferase SET7/9 N-terminal domain"/>
    <property type="match status" value="2"/>
</dbReference>
<reference evidence="4 5" key="1">
    <citation type="submission" date="2020-01" db="EMBL/GenBank/DDBJ databases">
        <title>Whole genome sequence of Heliobacterium gestii DSM 11169.</title>
        <authorList>
            <person name="Kyndt J.A."/>
            <person name="Meyer T.E."/>
        </authorList>
    </citation>
    <scope>NUCLEOTIDE SEQUENCE [LARGE SCALE GENOMIC DNA]</scope>
    <source>
        <strain evidence="4 5">DSM 11169</strain>
    </source>
</reference>